<reference evidence="3 4" key="1">
    <citation type="submission" date="2019-03" db="EMBL/GenBank/DDBJ databases">
        <title>Genomic Encyclopedia of Type Strains, Phase IV (KMG-IV): sequencing the most valuable type-strain genomes for metagenomic binning, comparative biology and taxonomic classification.</title>
        <authorList>
            <person name="Goeker M."/>
        </authorList>
    </citation>
    <scope>NUCLEOTIDE SEQUENCE [LARGE SCALE GENOMIC DNA]</scope>
    <source>
        <strain evidence="3 4">DSM 10053</strain>
    </source>
</reference>
<dbReference type="Pfam" id="PF26367">
    <property type="entry name" value="DUF8095"/>
    <property type="match status" value="1"/>
</dbReference>
<gene>
    <name evidence="3" type="ORF">EV692_1491</name>
</gene>
<evidence type="ECO:0000313" key="3">
    <source>
        <dbReference type="EMBL" id="TCK69569.1"/>
    </source>
</evidence>
<dbReference type="InterPro" id="IPR058408">
    <property type="entry name" value="DUF8095"/>
</dbReference>
<evidence type="ECO:0000259" key="2">
    <source>
        <dbReference type="Pfam" id="PF26367"/>
    </source>
</evidence>
<keyword evidence="1" id="KW-0732">Signal</keyword>
<dbReference type="RefSeq" id="WP_132302069.1">
    <property type="nucleotide sequence ID" value="NZ_CP170642.1"/>
</dbReference>
<protein>
    <recommendedName>
        <fullName evidence="2">DUF8095 domain-containing protein</fullName>
    </recommendedName>
</protein>
<dbReference type="EMBL" id="SMGJ01000004">
    <property type="protein sequence ID" value="TCK69569.1"/>
    <property type="molecule type" value="Genomic_DNA"/>
</dbReference>
<evidence type="ECO:0000313" key="4">
    <source>
        <dbReference type="Proteomes" id="UP000295496"/>
    </source>
</evidence>
<dbReference type="Proteomes" id="UP000295496">
    <property type="component" value="Unassembled WGS sequence"/>
</dbReference>
<feature type="domain" description="DUF8095" evidence="2">
    <location>
        <begin position="95"/>
        <end position="232"/>
    </location>
</feature>
<feature type="chain" id="PRO_5030099148" description="DUF8095 domain-containing protein" evidence="1">
    <location>
        <begin position="21"/>
        <end position="235"/>
    </location>
</feature>
<comment type="caution">
    <text evidence="3">The sequence shown here is derived from an EMBL/GenBank/DDBJ whole genome shotgun (WGS) entry which is preliminary data.</text>
</comment>
<sequence>MTLAKLSVMILLSSLLIGCANDAKQLNWRPYKDIDGAVKEVSFVTLTEQHTDKSQESQPTERHFANLAIPFGETKTVKRLGEIFPLGQLNNHYAIATIFLVNDKSLNIYQAEDVQTLAKAKDFDFYEFGGMRLSHAKFTANSEICKDFNGKNGVNLLMTTNYYPQNSFTDFYTALLDVNLQSKQTPQEIGYNASFTGSDAKLQQRMKQDEQQQGKALAVANVKEKASILFNIICK</sequence>
<accession>A0A4R1KZV6</accession>
<feature type="signal peptide" evidence="1">
    <location>
        <begin position="1"/>
        <end position="20"/>
    </location>
</feature>
<keyword evidence="4" id="KW-1185">Reference proteome</keyword>
<dbReference type="AlphaFoldDB" id="A0A4R1KZV6"/>
<evidence type="ECO:0000256" key="1">
    <source>
        <dbReference type="SAM" id="SignalP"/>
    </source>
</evidence>
<proteinExistence type="predicted"/>
<name>A0A4R1KZV6_9PAST</name>
<dbReference type="PROSITE" id="PS51257">
    <property type="entry name" value="PROKAR_LIPOPROTEIN"/>
    <property type="match status" value="1"/>
</dbReference>
<organism evidence="3 4">
    <name type="scientific">Lonepinella koalarum</name>
    <dbReference type="NCBI Taxonomy" id="53417"/>
    <lineage>
        <taxon>Bacteria</taxon>
        <taxon>Pseudomonadati</taxon>
        <taxon>Pseudomonadota</taxon>
        <taxon>Gammaproteobacteria</taxon>
        <taxon>Pasteurellales</taxon>
        <taxon>Pasteurellaceae</taxon>
        <taxon>Lonepinella</taxon>
    </lineage>
</organism>